<dbReference type="PANTHER" id="PTHR23088">
    <property type="entry name" value="NITRILASE-RELATED"/>
    <property type="match status" value="1"/>
</dbReference>
<evidence type="ECO:0000256" key="2">
    <source>
        <dbReference type="ARBA" id="ARBA00022801"/>
    </source>
</evidence>
<dbReference type="Proteomes" id="UP000281343">
    <property type="component" value="Unassembled WGS sequence"/>
</dbReference>
<feature type="domain" description="CN hydrolase" evidence="3">
    <location>
        <begin position="5"/>
        <end position="253"/>
    </location>
</feature>
<evidence type="ECO:0000259" key="3">
    <source>
        <dbReference type="PROSITE" id="PS50263"/>
    </source>
</evidence>
<gene>
    <name evidence="4" type="ORF">D9R08_16045</name>
</gene>
<dbReference type="PROSITE" id="PS01227">
    <property type="entry name" value="UPF0012"/>
    <property type="match status" value="1"/>
</dbReference>
<reference evidence="4 5" key="1">
    <citation type="submission" date="2018-10" db="EMBL/GenBank/DDBJ databases">
        <authorList>
            <person name="Jung H.S."/>
            <person name="Jeon C.O."/>
        </authorList>
    </citation>
    <scope>NUCLEOTIDE SEQUENCE [LARGE SCALE GENOMIC DNA]</scope>
    <source>
        <strain evidence="4 5">MA-7-27</strain>
    </source>
</reference>
<dbReference type="OrthoDB" id="9811121at2"/>
<dbReference type="PANTHER" id="PTHR23088:SF27">
    <property type="entry name" value="DEAMINATED GLUTATHIONE AMIDASE"/>
    <property type="match status" value="1"/>
</dbReference>
<dbReference type="GO" id="GO:0016811">
    <property type="term" value="F:hydrolase activity, acting on carbon-nitrogen (but not peptide) bonds, in linear amides"/>
    <property type="evidence" value="ECO:0007669"/>
    <property type="project" value="InterPro"/>
</dbReference>
<dbReference type="PROSITE" id="PS50263">
    <property type="entry name" value="CN_HYDROLASE"/>
    <property type="match status" value="1"/>
</dbReference>
<dbReference type="InterPro" id="IPR001110">
    <property type="entry name" value="UPF0012_CS"/>
</dbReference>
<dbReference type="RefSeq" id="WP_121899087.1">
    <property type="nucleotide sequence ID" value="NZ_RCNT01000009.1"/>
</dbReference>
<proteinExistence type="inferred from homology"/>
<comment type="similarity">
    <text evidence="1">Belongs to the carbon-nitrogen hydrolase superfamily. NIT1/NIT2 family.</text>
</comment>
<dbReference type="InterPro" id="IPR036526">
    <property type="entry name" value="C-N_Hydrolase_sf"/>
</dbReference>
<dbReference type="Pfam" id="PF00795">
    <property type="entry name" value="CN_hydrolase"/>
    <property type="match status" value="1"/>
</dbReference>
<dbReference type="AlphaFoldDB" id="A0A3L9Y4F5"/>
<accession>A0A3L9Y4F5</accession>
<evidence type="ECO:0000313" key="5">
    <source>
        <dbReference type="Proteomes" id="UP000281343"/>
    </source>
</evidence>
<keyword evidence="5" id="KW-1185">Reference proteome</keyword>
<name>A0A3L9Y4F5_9RHOB</name>
<protein>
    <submittedName>
        <fullName evidence="4">Carbon-nitrogen hydrolase family protein</fullName>
    </submittedName>
</protein>
<organism evidence="4 5">
    <name type="scientific">Rhodophyticola porphyridii</name>
    <dbReference type="NCBI Taxonomy" id="1852017"/>
    <lineage>
        <taxon>Bacteria</taxon>
        <taxon>Pseudomonadati</taxon>
        <taxon>Pseudomonadota</taxon>
        <taxon>Alphaproteobacteria</taxon>
        <taxon>Rhodobacterales</taxon>
        <taxon>Roseobacteraceae</taxon>
        <taxon>Rhodophyticola</taxon>
    </lineage>
</organism>
<comment type="caution">
    <text evidence="4">The sequence shown here is derived from an EMBL/GenBank/DDBJ whole genome shotgun (WGS) entry which is preliminary data.</text>
</comment>
<dbReference type="Gene3D" id="3.60.110.10">
    <property type="entry name" value="Carbon-nitrogen hydrolase"/>
    <property type="match status" value="1"/>
</dbReference>
<sequence length="285" mass="30919">MTSDLRVSMLQMTSGNRHAANQVTVDEAAHRAAADGCDLLALPEAAGLMNKDKEDARRQITTEAEDPFLLTCRGLAAKYGLWIQPGSTPVKAADGRYLNHGTLIDPSGAIVARYDKVHLFDVFLEGRKPTGESDRYAPGTEAVLVDTPWGPWGLSICYDLRFPHLYRDYAKAGATVLFIPSAFTVPTGRAHWEVLLRARAIENGAYVVAAAQVGDHEDGRTTWGHSLIIDPWGEVVADLGGDAPGQISVTLDIARVAAARQQIPSLENERDYTFTRIGAHETTPA</sequence>
<keyword evidence="2 4" id="KW-0378">Hydrolase</keyword>
<evidence type="ECO:0000256" key="1">
    <source>
        <dbReference type="ARBA" id="ARBA00010613"/>
    </source>
</evidence>
<evidence type="ECO:0000313" key="4">
    <source>
        <dbReference type="EMBL" id="RMA41006.1"/>
    </source>
</evidence>
<dbReference type="InterPro" id="IPR045254">
    <property type="entry name" value="Nit1/2_C-N_Hydrolase"/>
</dbReference>
<dbReference type="CDD" id="cd07572">
    <property type="entry name" value="nit"/>
    <property type="match status" value="1"/>
</dbReference>
<dbReference type="InterPro" id="IPR003010">
    <property type="entry name" value="C-N_Hydrolase"/>
</dbReference>
<dbReference type="EMBL" id="RCNT01000009">
    <property type="protein sequence ID" value="RMA41006.1"/>
    <property type="molecule type" value="Genomic_DNA"/>
</dbReference>
<dbReference type="SUPFAM" id="SSF56317">
    <property type="entry name" value="Carbon-nitrogen hydrolase"/>
    <property type="match status" value="1"/>
</dbReference>